<dbReference type="EMBL" id="KV428247">
    <property type="protein sequence ID" value="KZT33357.1"/>
    <property type="molecule type" value="Genomic_DNA"/>
</dbReference>
<proteinExistence type="predicted"/>
<reference evidence="1 2" key="1">
    <citation type="journal article" date="2016" name="Mol. Biol. Evol.">
        <title>Comparative Genomics of Early-Diverging Mushroom-Forming Fungi Provides Insights into the Origins of Lignocellulose Decay Capabilities.</title>
        <authorList>
            <person name="Nagy L.G."/>
            <person name="Riley R."/>
            <person name="Tritt A."/>
            <person name="Adam C."/>
            <person name="Daum C."/>
            <person name="Floudas D."/>
            <person name="Sun H."/>
            <person name="Yadav J.S."/>
            <person name="Pangilinan J."/>
            <person name="Larsson K.H."/>
            <person name="Matsuura K."/>
            <person name="Barry K."/>
            <person name="Labutti K."/>
            <person name="Kuo R."/>
            <person name="Ohm R.A."/>
            <person name="Bhattacharya S.S."/>
            <person name="Shirouzu T."/>
            <person name="Yoshinaga Y."/>
            <person name="Martin F.M."/>
            <person name="Grigoriev I.V."/>
            <person name="Hibbett D.S."/>
        </authorList>
    </citation>
    <scope>NUCLEOTIDE SEQUENCE [LARGE SCALE GENOMIC DNA]</scope>
    <source>
        <strain evidence="1 2">HHB10207 ss-3</strain>
    </source>
</reference>
<evidence type="ECO:0000313" key="1">
    <source>
        <dbReference type="EMBL" id="KZT33357.1"/>
    </source>
</evidence>
<dbReference type="AlphaFoldDB" id="A0A165YL38"/>
<evidence type="ECO:0008006" key="3">
    <source>
        <dbReference type="Google" id="ProtNLM"/>
    </source>
</evidence>
<accession>A0A165YL38</accession>
<dbReference type="OrthoDB" id="3365698at2759"/>
<gene>
    <name evidence="1" type="ORF">SISSUDRAFT_420861</name>
</gene>
<keyword evidence="2" id="KW-1185">Reference proteome</keyword>
<sequence>MASQRQTFSPNASIQRIASIEQTQQALAEMECRMKAYLTQQRNMCTPIGRLSAELVVEILEYCLEQGLDRETPRIKYPSAFYWCKTWRNIAINTPSLWSQIFLPAPRKMFRLLRDRSGTASLTVSVFASKHTLKDSELTWVGNALCEIIPRISHLTLEWSLHKSSGILREFLLAYVGQKQFDRLRFLEWDVMLHEPSSEIFTLNAPEVRSLKVNGEMFRALRLPCPHVVRLQLILDDVYMSSEEILGLLSEVPYLEHCEISDPEPISGPLTTNSRPLVLLSNLRYLAIGAVTIRHAGYLLQHLEIPSSAKVQLEIWSDDSEGESEDVPHFVSLKSVLPTSMAPFLGLGMTFTGVNSCFTFTTESEGSLALDCQFDNLAQLFSEPSDLASYAAILTEVEVQYMPFTLPATRHLINAFLLWSRITQLRVQLDENDFERLLTALEDTPEIVCPRLRILDCGDTKLSSARMVVFLGFRRDKGVPITELTVSRRCTEGDVNDLSPLVTKLLSRI</sequence>
<dbReference type="Proteomes" id="UP000076798">
    <property type="component" value="Unassembled WGS sequence"/>
</dbReference>
<evidence type="ECO:0000313" key="2">
    <source>
        <dbReference type="Proteomes" id="UP000076798"/>
    </source>
</evidence>
<organism evidence="1 2">
    <name type="scientific">Sistotremastrum suecicum HHB10207 ss-3</name>
    <dbReference type="NCBI Taxonomy" id="1314776"/>
    <lineage>
        <taxon>Eukaryota</taxon>
        <taxon>Fungi</taxon>
        <taxon>Dikarya</taxon>
        <taxon>Basidiomycota</taxon>
        <taxon>Agaricomycotina</taxon>
        <taxon>Agaricomycetes</taxon>
        <taxon>Sistotremastrales</taxon>
        <taxon>Sistotremastraceae</taxon>
        <taxon>Sistotremastrum</taxon>
    </lineage>
</organism>
<protein>
    <recommendedName>
        <fullName evidence="3">F-box domain-containing protein</fullName>
    </recommendedName>
</protein>
<name>A0A165YL38_9AGAM</name>